<dbReference type="InterPro" id="IPR006680">
    <property type="entry name" value="Amidohydro-rel"/>
</dbReference>
<feature type="domain" description="Amidohydrolase-related" evidence="1">
    <location>
        <begin position="52"/>
        <end position="374"/>
    </location>
</feature>
<dbReference type="SUPFAM" id="SSF51338">
    <property type="entry name" value="Composite domain of metallo-dependent hydrolases"/>
    <property type="match status" value="1"/>
</dbReference>
<gene>
    <name evidence="2" type="ORF">K9W45_10580</name>
</gene>
<dbReference type="InterPro" id="IPR032466">
    <property type="entry name" value="Metal_Hydrolase"/>
</dbReference>
<protein>
    <submittedName>
        <fullName evidence="2">Amidohydrolase family protein</fullName>
    </submittedName>
</protein>
<dbReference type="SUPFAM" id="SSF51556">
    <property type="entry name" value="Metallo-dependent hydrolases"/>
    <property type="match status" value="1"/>
</dbReference>
<sequence>MQTLYAPKALIGENLELKNHVLITISEDGIIHSLDTEVDDYSADTVLSQDTLVLPSFINMHTHIGDFLLKDQGFGLSLREVVGRNGVKHSFLNKLSDERLQFSLEHALSLLISNGYSTFVDFREGGIKGVSMLGKVLESFLIRGIVLGRPSADDDIDSLVEYVDGFGFSDVFSVYEKEELIENLEKALSSNSELLLSIHVAETKELVEKSIAEIGKTDLNYVIENLSPSFIVHCNYVTEDNQFLKIKECGIGVVCCPLTASYFGLQFPPIVKCLEYNIPLALGTDNIMIADVNPFFLMRFTLLTLSSKGVFLSPQTILKTLTVNPGLMLNQKIGQIFPGYKADFIGVNLSSPNLIHSNDVYKTLVFRTSVKDINFQMFEGRRIK</sequence>
<name>A0A9Y1FK14_9ARCH</name>
<dbReference type="GO" id="GO:0016810">
    <property type="term" value="F:hydrolase activity, acting on carbon-nitrogen (but not peptide) bonds"/>
    <property type="evidence" value="ECO:0007669"/>
    <property type="project" value="InterPro"/>
</dbReference>
<evidence type="ECO:0000259" key="1">
    <source>
        <dbReference type="Pfam" id="PF01979"/>
    </source>
</evidence>
<dbReference type="Proteomes" id="UP001201020">
    <property type="component" value="Chromosome"/>
</dbReference>
<dbReference type="PANTHER" id="PTHR43794:SF5">
    <property type="entry name" value="CHLOROHYDROLASE FAMILY PROTEIN"/>
    <property type="match status" value="1"/>
</dbReference>
<dbReference type="EMBL" id="CP084166">
    <property type="protein sequence ID" value="UJG40272.1"/>
    <property type="molecule type" value="Genomic_DNA"/>
</dbReference>
<proteinExistence type="predicted"/>
<reference evidence="2" key="1">
    <citation type="journal article" date="2022" name="Nat. Microbiol.">
        <title>Unique mobile elements and scalable gene flow at the prokaryote-eukaryote boundary revealed by circularized Asgard archaea genomes.</title>
        <authorList>
            <person name="Wu F."/>
            <person name="Speth D.R."/>
            <person name="Philosof A."/>
            <person name="Cremiere A."/>
            <person name="Narayanan A."/>
            <person name="Barco R.A."/>
            <person name="Connon S.A."/>
            <person name="Amend J.P."/>
            <person name="Antoshechkin I.A."/>
            <person name="Orphan V.J."/>
        </authorList>
    </citation>
    <scope>NUCLEOTIDE SEQUENCE</scope>
    <source>
        <strain evidence="2">PM71</strain>
    </source>
</reference>
<dbReference type="Gene3D" id="2.30.40.10">
    <property type="entry name" value="Urease, subunit C, domain 1"/>
    <property type="match status" value="1"/>
</dbReference>
<dbReference type="InterPro" id="IPR050287">
    <property type="entry name" value="MTA/SAH_deaminase"/>
</dbReference>
<dbReference type="AlphaFoldDB" id="A0A9Y1FK14"/>
<dbReference type="InterPro" id="IPR011059">
    <property type="entry name" value="Metal-dep_hydrolase_composite"/>
</dbReference>
<dbReference type="PANTHER" id="PTHR43794">
    <property type="entry name" value="AMINOHYDROLASE SSNA-RELATED"/>
    <property type="match status" value="1"/>
</dbReference>
<dbReference type="Pfam" id="PF01979">
    <property type="entry name" value="Amidohydro_1"/>
    <property type="match status" value="1"/>
</dbReference>
<organism evidence="2">
    <name type="scientific">Candidatus Heimdallarchaeum aukensis</name>
    <dbReference type="NCBI Taxonomy" id="2876573"/>
    <lineage>
        <taxon>Archaea</taxon>
        <taxon>Promethearchaeati</taxon>
        <taxon>Candidatus Heimdallarchaeota</taxon>
        <taxon>Candidatus Heimdallarchaeia (ex Rinke et al. 2021) (nom. nud.)</taxon>
        <taxon>Candidatus Heimdallarchaeales</taxon>
        <taxon>Candidatus Heimdallarchaeaceae</taxon>
        <taxon>Candidatus Heimdallarchaeum</taxon>
    </lineage>
</organism>
<evidence type="ECO:0000313" key="2">
    <source>
        <dbReference type="EMBL" id="UJG40272.1"/>
    </source>
</evidence>
<accession>A0A9Y1FK14</accession>
<dbReference type="Gene3D" id="3.20.20.140">
    <property type="entry name" value="Metal-dependent hydrolases"/>
    <property type="match status" value="1"/>
</dbReference>